<dbReference type="Proteomes" id="UP000572268">
    <property type="component" value="Unassembled WGS sequence"/>
</dbReference>
<name>A0A7J6KVF3_PEROL</name>
<comment type="caution">
    <text evidence="1">The sequence shown here is derived from an EMBL/GenBank/DDBJ whole genome shotgun (WGS) entry which is preliminary data.</text>
</comment>
<reference evidence="3 4" key="1">
    <citation type="submission" date="2020-04" db="EMBL/GenBank/DDBJ databases">
        <title>Perkinsus olseni comparative genomics.</title>
        <authorList>
            <person name="Bogema D.R."/>
        </authorList>
    </citation>
    <scope>NUCLEOTIDE SEQUENCE [LARGE SCALE GENOMIC DNA]</scope>
    <source>
        <strain evidence="1">ATCC PRA-179</strain>
        <strain evidence="2">ATCC PRA-31</strain>
    </source>
</reference>
<dbReference type="Proteomes" id="UP000570595">
    <property type="component" value="Unassembled WGS sequence"/>
</dbReference>
<protein>
    <submittedName>
        <fullName evidence="1">Uncharacterized protein</fullName>
    </submittedName>
</protein>
<dbReference type="EMBL" id="JABANN010000117">
    <property type="protein sequence ID" value="KAF4670615.1"/>
    <property type="molecule type" value="Genomic_DNA"/>
</dbReference>
<gene>
    <name evidence="2" type="ORF">FOL46_000709</name>
    <name evidence="1" type="ORF">FOZ61_010806</name>
</gene>
<evidence type="ECO:0000313" key="1">
    <source>
        <dbReference type="EMBL" id="KAF4651070.1"/>
    </source>
</evidence>
<organism evidence="1 3">
    <name type="scientific">Perkinsus olseni</name>
    <name type="common">Perkinsus atlanticus</name>
    <dbReference type="NCBI Taxonomy" id="32597"/>
    <lineage>
        <taxon>Eukaryota</taxon>
        <taxon>Sar</taxon>
        <taxon>Alveolata</taxon>
        <taxon>Perkinsozoa</taxon>
        <taxon>Perkinsea</taxon>
        <taxon>Perkinsida</taxon>
        <taxon>Perkinsidae</taxon>
        <taxon>Perkinsus</taxon>
    </lineage>
</organism>
<dbReference type="Pfam" id="PF05265">
    <property type="entry name" value="DUF723"/>
    <property type="match status" value="1"/>
</dbReference>
<evidence type="ECO:0000313" key="2">
    <source>
        <dbReference type="EMBL" id="KAF4670615.1"/>
    </source>
</evidence>
<evidence type="ECO:0000313" key="4">
    <source>
        <dbReference type="Proteomes" id="UP000572268"/>
    </source>
</evidence>
<dbReference type="InterPro" id="IPR007929">
    <property type="entry name" value="DUF723"/>
</dbReference>
<proteinExistence type="predicted"/>
<dbReference type="AlphaFoldDB" id="A0A7J6KVF3"/>
<dbReference type="OrthoDB" id="430722at2759"/>
<dbReference type="EMBL" id="JABAHT010000915">
    <property type="protein sequence ID" value="KAF4651070.1"/>
    <property type="molecule type" value="Genomic_DNA"/>
</dbReference>
<accession>A0A7J6KVF3</accession>
<evidence type="ECO:0000313" key="3">
    <source>
        <dbReference type="Proteomes" id="UP000570595"/>
    </source>
</evidence>
<sequence>MLRPVTVVTAARRCGAERKSAVVGLLPPAGRRWVRSSDLTRLPPVKPEDAFNDWNKGFSLTVKEAKRRYELQGVKIKGKYKRQKRKLVLRQVVKDMIAVHGNKYDYSLVDYHGLLTDVTIRCPLHGRFRMSPQLHVCERRGCPLCQFRLDKSRYRMQAKLEGVTYDEIFNRGRALADPTSPYSVERVSRSDTRLLERILDLIPESGSLVLVGDGEEQDTARILVKMTLEASRLGKGHVVGLSVEDVETAEHIARSVRASSVRAGINSDRAARVLPYEGAIRSAEVGHAVVIFATDLHGVLAVASSLLHRPCLPIVLCYPDELKLKERLMASRTSTDDFSEDDPTAYGRLAVLAQMGWTIDPIVERPPEDTSEPVTIEATRQAGSDGLAAVIGEGTAVVERAPHWLGEAKKKTGGVLLAARGWEKPAESEPFHPVFDTVVLLRPRLQDEASLGHDDLILADAVLRMCFSDGLSRSRPVAKYAARLWPLADMGEVFAAIGKDPKTLPGDLEPADWVRLIHALVESERRHEAEEEDGGDEAGGT</sequence>